<evidence type="ECO:0000313" key="15">
    <source>
        <dbReference type="Proteomes" id="UP000036681"/>
    </source>
</evidence>
<dbReference type="GO" id="GO:0004715">
    <property type="term" value="F:non-membrane spanning protein tyrosine kinase activity"/>
    <property type="evidence" value="ECO:0007669"/>
    <property type="project" value="UniProtKB-EC"/>
</dbReference>
<feature type="region of interest" description="Disordered" evidence="12">
    <location>
        <begin position="527"/>
        <end position="550"/>
    </location>
</feature>
<dbReference type="SUPFAM" id="SSF56112">
    <property type="entry name" value="Protein kinase-like (PK-like)"/>
    <property type="match status" value="1"/>
</dbReference>
<keyword evidence="15" id="KW-1185">Reference proteome</keyword>
<dbReference type="InterPro" id="IPR000980">
    <property type="entry name" value="SH2"/>
</dbReference>
<accession>A0A9J2Q0R9</accession>
<dbReference type="PROSITE" id="PS50011">
    <property type="entry name" value="PROTEIN_KINASE_DOM"/>
    <property type="match status" value="1"/>
</dbReference>
<keyword evidence="2" id="KW-0808">Transferase</keyword>
<dbReference type="AlphaFoldDB" id="A0A9J2Q0R9"/>
<evidence type="ECO:0000259" key="14">
    <source>
        <dbReference type="PROSITE" id="PS50011"/>
    </source>
</evidence>
<dbReference type="PROSITE" id="PS50001">
    <property type="entry name" value="SH2"/>
    <property type="match status" value="1"/>
</dbReference>
<organism evidence="15 16">
    <name type="scientific">Ascaris lumbricoides</name>
    <name type="common">Giant roundworm</name>
    <dbReference type="NCBI Taxonomy" id="6252"/>
    <lineage>
        <taxon>Eukaryota</taxon>
        <taxon>Metazoa</taxon>
        <taxon>Ecdysozoa</taxon>
        <taxon>Nematoda</taxon>
        <taxon>Chromadorea</taxon>
        <taxon>Rhabditida</taxon>
        <taxon>Spirurina</taxon>
        <taxon>Ascaridomorpha</taxon>
        <taxon>Ascaridoidea</taxon>
        <taxon>Ascarididae</taxon>
        <taxon>Ascaris</taxon>
    </lineage>
</organism>
<feature type="domain" description="SH2" evidence="13">
    <location>
        <begin position="66"/>
        <end position="245"/>
    </location>
</feature>
<evidence type="ECO:0000256" key="2">
    <source>
        <dbReference type="ARBA" id="ARBA00022679"/>
    </source>
</evidence>
<dbReference type="Pfam" id="PF07714">
    <property type="entry name" value="PK_Tyr_Ser-Thr"/>
    <property type="match status" value="1"/>
</dbReference>
<dbReference type="SUPFAM" id="SSF55550">
    <property type="entry name" value="SH2 domain"/>
    <property type="match status" value="1"/>
</dbReference>
<dbReference type="SMART" id="SM00219">
    <property type="entry name" value="TyrKc"/>
    <property type="match status" value="1"/>
</dbReference>
<evidence type="ECO:0000313" key="16">
    <source>
        <dbReference type="WBParaSite" id="ALUE_0001517401-mRNA-1"/>
    </source>
</evidence>
<feature type="compositionally biased region" description="Basic and acidic residues" evidence="12">
    <location>
        <begin position="18"/>
        <end position="46"/>
    </location>
</feature>
<dbReference type="PROSITE" id="PS00109">
    <property type="entry name" value="PROTEIN_KINASE_TYR"/>
    <property type="match status" value="1"/>
</dbReference>
<dbReference type="GO" id="GO:0005524">
    <property type="term" value="F:ATP binding"/>
    <property type="evidence" value="ECO:0007669"/>
    <property type="project" value="UniProtKB-UniRule"/>
</dbReference>
<feature type="region of interest" description="Disordered" evidence="12">
    <location>
        <begin position="1"/>
        <end position="55"/>
    </location>
</feature>
<evidence type="ECO:0000256" key="3">
    <source>
        <dbReference type="ARBA" id="ARBA00022741"/>
    </source>
</evidence>
<dbReference type="InterPro" id="IPR020635">
    <property type="entry name" value="Tyr_kinase_cat_dom"/>
</dbReference>
<dbReference type="InterPro" id="IPR050198">
    <property type="entry name" value="Non-receptor_tyrosine_kinases"/>
</dbReference>
<keyword evidence="7" id="KW-0829">Tyrosine-protein kinase</keyword>
<sequence>MEQSEQDVNSNLHILRAIQKDESSREQSKETKESKEESLRLKEVDKGGCSSTTTEELQLSAEDDEFYHGLVPKEDLPFLLREVILFFVLFDQGVGDFVTRTTQTSGPDVRRVLVVSVKTSSGKGQTSVGDFVTRTTQTSGPDVRRVLVVSVKTSSGKGQTSVGDFVTRTTQTSGPDVRRVLVVSVKTSSGKGQTSFRHIVIRVKKVNGICEWKPFENIKFNSLKELIDAYITSKRPLIPDVKESVLIRGIKKQPWEFRNNEVRLKGVIGTGQFGDVRAGEVYIRGKLKKVAVKLGKEDGSGRQLSREQIREMMHEARLMRHFKHENVLKTYGVAVFKEPIMIILELVKGGCILDVLHQRRGHISEIEKVRHMCLGTAQGLAYLHEHKCIHRDIAARNVLYTHDKVAKISDFGLSRIGECYVVKRSKRIPLRWTAPESFTAFKFTAKSDVFAFAIFMWEVLSDGEEPYKHKTNIEVRRMVEKGKRLEKPKQCSNETFSIVEKCWVSNPDSRCSMKEVVQLLSEVNVKPEKDSRTSSDADGTNSEDVVRSASLKSYKSSKRLRRKRILKRPVGNRIDSCDVGSSARHPRLTNMSSIKIIRRNKTKLIRKAAATDQSINSKDDSREGATLSKEKSVESREKSSESKENLDDDRKRGARLAST</sequence>
<evidence type="ECO:0000259" key="13">
    <source>
        <dbReference type="PROSITE" id="PS50001"/>
    </source>
</evidence>
<reference evidence="16" key="1">
    <citation type="submission" date="2023-03" db="UniProtKB">
        <authorList>
            <consortium name="WormBaseParasite"/>
        </authorList>
    </citation>
    <scope>IDENTIFICATION</scope>
</reference>
<evidence type="ECO:0000256" key="6">
    <source>
        <dbReference type="ARBA" id="ARBA00023136"/>
    </source>
</evidence>
<dbReference type="Proteomes" id="UP000036681">
    <property type="component" value="Unplaced"/>
</dbReference>
<feature type="region of interest" description="Disordered" evidence="12">
    <location>
        <begin position="572"/>
        <end position="592"/>
    </location>
</feature>
<dbReference type="InterPro" id="IPR000719">
    <property type="entry name" value="Prot_kinase_dom"/>
</dbReference>
<keyword evidence="6" id="KW-0472">Membrane</keyword>
<evidence type="ECO:0000256" key="7">
    <source>
        <dbReference type="ARBA" id="ARBA00023137"/>
    </source>
</evidence>
<dbReference type="PROSITE" id="PS00107">
    <property type="entry name" value="PROTEIN_KINASE_ATP"/>
    <property type="match status" value="1"/>
</dbReference>
<dbReference type="InterPro" id="IPR008266">
    <property type="entry name" value="Tyr_kinase_AS"/>
</dbReference>
<feature type="compositionally biased region" description="Basic and acidic residues" evidence="12">
    <location>
        <begin position="617"/>
        <end position="651"/>
    </location>
</feature>
<dbReference type="InterPro" id="IPR036860">
    <property type="entry name" value="SH2_dom_sf"/>
</dbReference>
<evidence type="ECO:0000256" key="12">
    <source>
        <dbReference type="SAM" id="MobiDB-lite"/>
    </source>
</evidence>
<evidence type="ECO:0000256" key="10">
    <source>
        <dbReference type="PROSITE-ProRule" id="PRU00191"/>
    </source>
</evidence>
<proteinExistence type="predicted"/>
<dbReference type="FunFam" id="1.10.510.10:FF:001512">
    <property type="entry name" value="Receptor tyrosine-protein kinase erbB-2"/>
    <property type="match status" value="1"/>
</dbReference>
<feature type="region of interest" description="Disordered" evidence="12">
    <location>
        <begin position="608"/>
        <end position="659"/>
    </location>
</feature>
<feature type="domain" description="Protein kinase" evidence="14">
    <location>
        <begin position="262"/>
        <end position="525"/>
    </location>
</feature>
<comment type="catalytic activity">
    <reaction evidence="9">
        <text>L-tyrosyl-[protein] + ATP = O-phospho-L-tyrosyl-[protein] + ADP + H(+)</text>
        <dbReference type="Rhea" id="RHEA:10596"/>
        <dbReference type="Rhea" id="RHEA-COMP:10136"/>
        <dbReference type="Rhea" id="RHEA-COMP:20101"/>
        <dbReference type="ChEBI" id="CHEBI:15378"/>
        <dbReference type="ChEBI" id="CHEBI:30616"/>
        <dbReference type="ChEBI" id="CHEBI:46858"/>
        <dbReference type="ChEBI" id="CHEBI:61978"/>
        <dbReference type="ChEBI" id="CHEBI:456216"/>
        <dbReference type="EC" id="2.7.10.2"/>
    </reaction>
</comment>
<dbReference type="Gene3D" id="1.10.510.10">
    <property type="entry name" value="Transferase(Phosphotransferase) domain 1"/>
    <property type="match status" value="1"/>
</dbReference>
<dbReference type="InterPro" id="IPR011009">
    <property type="entry name" value="Kinase-like_dom_sf"/>
</dbReference>
<name>A0A9J2Q0R9_ASCLU</name>
<evidence type="ECO:0000256" key="9">
    <source>
        <dbReference type="ARBA" id="ARBA00051245"/>
    </source>
</evidence>
<dbReference type="PRINTS" id="PR00109">
    <property type="entry name" value="TYRKINASE"/>
</dbReference>
<protein>
    <submittedName>
        <fullName evidence="16">Non-specific protein-tyrosine kinase</fullName>
    </submittedName>
</protein>
<dbReference type="GO" id="GO:0012505">
    <property type="term" value="C:endomembrane system"/>
    <property type="evidence" value="ECO:0007669"/>
    <property type="project" value="UniProtKB-SubCell"/>
</dbReference>
<keyword evidence="4" id="KW-0418">Kinase</keyword>
<dbReference type="Gene3D" id="3.30.200.20">
    <property type="entry name" value="Phosphorylase Kinase, domain 1"/>
    <property type="match status" value="1"/>
</dbReference>
<dbReference type="InterPro" id="IPR017441">
    <property type="entry name" value="Protein_kinase_ATP_BS"/>
</dbReference>
<dbReference type="InterPro" id="IPR001245">
    <property type="entry name" value="Ser-Thr/Tyr_kinase_cat_dom"/>
</dbReference>
<comment type="subcellular location">
    <subcellularLocation>
        <location evidence="1">Endomembrane system</location>
    </subcellularLocation>
</comment>
<dbReference type="CDD" id="cd00192">
    <property type="entry name" value="PTKc"/>
    <property type="match status" value="1"/>
</dbReference>
<dbReference type="GO" id="GO:0061564">
    <property type="term" value="P:axon development"/>
    <property type="evidence" value="ECO:0007669"/>
    <property type="project" value="UniProtKB-ARBA"/>
</dbReference>
<evidence type="ECO:0000256" key="5">
    <source>
        <dbReference type="ARBA" id="ARBA00022840"/>
    </source>
</evidence>
<dbReference type="GO" id="GO:0004714">
    <property type="term" value="F:transmembrane receptor protein tyrosine kinase activity"/>
    <property type="evidence" value="ECO:0007669"/>
    <property type="project" value="UniProtKB-EC"/>
</dbReference>
<dbReference type="Gene3D" id="3.30.505.10">
    <property type="entry name" value="SH2 domain"/>
    <property type="match status" value="1"/>
</dbReference>
<evidence type="ECO:0000256" key="11">
    <source>
        <dbReference type="PROSITE-ProRule" id="PRU10141"/>
    </source>
</evidence>
<keyword evidence="3 11" id="KW-0547">Nucleotide-binding</keyword>
<feature type="binding site" evidence="11">
    <location>
        <position position="293"/>
    </location>
    <ligand>
        <name>ATP</name>
        <dbReference type="ChEBI" id="CHEBI:30616"/>
    </ligand>
</feature>
<evidence type="ECO:0000256" key="8">
    <source>
        <dbReference type="ARBA" id="ARBA00051243"/>
    </source>
</evidence>
<evidence type="ECO:0000256" key="1">
    <source>
        <dbReference type="ARBA" id="ARBA00004308"/>
    </source>
</evidence>
<evidence type="ECO:0000256" key="4">
    <source>
        <dbReference type="ARBA" id="ARBA00022777"/>
    </source>
</evidence>
<dbReference type="GO" id="GO:0048680">
    <property type="term" value="P:positive regulation of axon regeneration"/>
    <property type="evidence" value="ECO:0007669"/>
    <property type="project" value="UniProtKB-ARBA"/>
</dbReference>
<keyword evidence="10" id="KW-0727">SH2 domain</keyword>
<feature type="compositionally biased region" description="Polar residues" evidence="12">
    <location>
        <begin position="1"/>
        <end position="12"/>
    </location>
</feature>
<comment type="catalytic activity">
    <reaction evidence="8">
        <text>L-tyrosyl-[protein] + ATP = O-phospho-L-tyrosyl-[protein] + ADP + H(+)</text>
        <dbReference type="Rhea" id="RHEA:10596"/>
        <dbReference type="Rhea" id="RHEA-COMP:10136"/>
        <dbReference type="Rhea" id="RHEA-COMP:20101"/>
        <dbReference type="ChEBI" id="CHEBI:15378"/>
        <dbReference type="ChEBI" id="CHEBI:30616"/>
        <dbReference type="ChEBI" id="CHEBI:46858"/>
        <dbReference type="ChEBI" id="CHEBI:61978"/>
        <dbReference type="ChEBI" id="CHEBI:456216"/>
        <dbReference type="EC" id="2.7.10.1"/>
    </reaction>
</comment>
<dbReference type="PANTHER" id="PTHR24418">
    <property type="entry name" value="TYROSINE-PROTEIN KINASE"/>
    <property type="match status" value="1"/>
</dbReference>
<dbReference type="WBParaSite" id="ALUE_0001517401-mRNA-1">
    <property type="protein sequence ID" value="ALUE_0001517401-mRNA-1"/>
    <property type="gene ID" value="ALUE_0001517401"/>
</dbReference>
<keyword evidence="5 11" id="KW-0067">ATP-binding</keyword>